<evidence type="ECO:0000256" key="1">
    <source>
        <dbReference type="SAM" id="MobiDB-lite"/>
    </source>
</evidence>
<name>A0A4U5M8Z0_STECR</name>
<dbReference type="EMBL" id="AZBU02000009">
    <property type="protein sequence ID" value="TKR65430.1"/>
    <property type="molecule type" value="Genomic_DNA"/>
</dbReference>
<dbReference type="AlphaFoldDB" id="A0A4U5M8Z0"/>
<organism evidence="2 3">
    <name type="scientific">Steinernema carpocapsae</name>
    <name type="common">Entomopathogenic nematode</name>
    <dbReference type="NCBI Taxonomy" id="34508"/>
    <lineage>
        <taxon>Eukaryota</taxon>
        <taxon>Metazoa</taxon>
        <taxon>Ecdysozoa</taxon>
        <taxon>Nematoda</taxon>
        <taxon>Chromadorea</taxon>
        <taxon>Rhabditida</taxon>
        <taxon>Tylenchina</taxon>
        <taxon>Panagrolaimomorpha</taxon>
        <taxon>Strongyloidoidea</taxon>
        <taxon>Steinernematidae</taxon>
        <taxon>Steinernema</taxon>
    </lineage>
</organism>
<accession>A0A4U5M8Z0</accession>
<protein>
    <submittedName>
        <fullName evidence="2">Uncharacterized protein</fullName>
    </submittedName>
</protein>
<keyword evidence="3" id="KW-1185">Reference proteome</keyword>
<reference evidence="2 3" key="2">
    <citation type="journal article" date="2019" name="G3 (Bethesda)">
        <title>Hybrid Assembly of the Genome of the Entomopathogenic Nematode Steinernema carpocapsae Identifies the X-Chromosome.</title>
        <authorList>
            <person name="Serra L."/>
            <person name="Macchietto M."/>
            <person name="Macias-Munoz A."/>
            <person name="McGill C.J."/>
            <person name="Rodriguez I.M."/>
            <person name="Rodriguez B."/>
            <person name="Murad R."/>
            <person name="Mortazavi A."/>
        </authorList>
    </citation>
    <scope>NUCLEOTIDE SEQUENCE [LARGE SCALE GENOMIC DNA]</scope>
    <source>
        <strain evidence="2 3">ALL</strain>
    </source>
</reference>
<evidence type="ECO:0000313" key="2">
    <source>
        <dbReference type="EMBL" id="TKR65430.1"/>
    </source>
</evidence>
<proteinExistence type="predicted"/>
<evidence type="ECO:0000313" key="3">
    <source>
        <dbReference type="Proteomes" id="UP000298663"/>
    </source>
</evidence>
<gene>
    <name evidence="2" type="ORF">L596_025835</name>
</gene>
<reference evidence="2 3" key="1">
    <citation type="journal article" date="2015" name="Genome Biol.">
        <title>Comparative genomics of Steinernema reveals deeply conserved gene regulatory networks.</title>
        <authorList>
            <person name="Dillman A.R."/>
            <person name="Macchietto M."/>
            <person name="Porter C.F."/>
            <person name="Rogers A."/>
            <person name="Williams B."/>
            <person name="Antoshechkin I."/>
            <person name="Lee M.M."/>
            <person name="Goodwin Z."/>
            <person name="Lu X."/>
            <person name="Lewis E.E."/>
            <person name="Goodrich-Blair H."/>
            <person name="Stock S.P."/>
            <person name="Adams B.J."/>
            <person name="Sternberg P.W."/>
            <person name="Mortazavi A."/>
        </authorList>
    </citation>
    <scope>NUCLEOTIDE SEQUENCE [LARGE SCALE GENOMIC DNA]</scope>
    <source>
        <strain evidence="2 3">ALL</strain>
    </source>
</reference>
<comment type="caution">
    <text evidence="2">The sequence shown here is derived from an EMBL/GenBank/DDBJ whole genome shotgun (WGS) entry which is preliminary data.</text>
</comment>
<feature type="region of interest" description="Disordered" evidence="1">
    <location>
        <begin position="75"/>
        <end position="102"/>
    </location>
</feature>
<sequence>MQISAQTTEKTTKSGKSTRKLAKLAKTRKNLSCQLRSACSVENLQFRSKTTHRDARRTEKRQLEYAFFRLTNGAAHRNRTTPPQLLRHSAAPHRCFRTPQLM</sequence>
<dbReference type="Proteomes" id="UP000298663">
    <property type="component" value="Unassembled WGS sequence"/>
</dbReference>
<feature type="region of interest" description="Disordered" evidence="1">
    <location>
        <begin position="1"/>
        <end position="20"/>
    </location>
</feature>